<feature type="domain" description="Scaffold protein Nfu/NifU N-terminal" evidence="1">
    <location>
        <begin position="4"/>
        <end position="91"/>
    </location>
</feature>
<dbReference type="SUPFAM" id="SSF48371">
    <property type="entry name" value="ARM repeat"/>
    <property type="match status" value="1"/>
</dbReference>
<sequence length="388" mass="44064">MRIVSIEPTPSPHSMKINVSETLPPDETYNYSDKDDLAHAPEYVQELFALEGVKNIYRVIDFIALARNPKTPWEELLPQVRNVLGTEEAFDQQDELSNAPQAPSEAFGEVHVFIQMFLGIPMQVKLEEGDREERFGLPERFSNAVMEASTASDNIILDRKWEEQHPRYGSLEEIGYDVVEELKASYDQDRLDTLVQMALQNDESAGNTTNYYQHVPIEKLDNPDWRERYAALDRLDPTLDDLALLEKAVHDEKASIRRLATAYLGMLEDKAALPLLYKALADKAVNVRRTAGDCISDLGFTEAIPNMKETLKDKSRIVRWRGAMFLYEVGDASAVPALQEAADDEPEFEVRMQIKLALERIEGGKQAKGSVWHQMTQATRSKTDIFKD</sequence>
<dbReference type="SUPFAM" id="SSF110836">
    <property type="entry name" value="Hypothetical protein SAV1430"/>
    <property type="match status" value="1"/>
</dbReference>
<dbReference type="InterPro" id="IPR036498">
    <property type="entry name" value="Nfu/NifU_N_sf"/>
</dbReference>
<dbReference type="OrthoDB" id="420201at2"/>
<protein>
    <recommendedName>
        <fullName evidence="1">Scaffold protein Nfu/NifU N-terminal domain-containing protein</fullName>
    </recommendedName>
</protein>
<dbReference type="Pfam" id="PF13646">
    <property type="entry name" value="HEAT_2"/>
    <property type="match status" value="1"/>
</dbReference>
<gene>
    <name evidence="2" type="primary">ypgR</name>
    <name evidence="2" type="ORF">OSO01_26860</name>
</gene>
<evidence type="ECO:0000313" key="2">
    <source>
        <dbReference type="EMBL" id="GEN87947.1"/>
    </source>
</evidence>
<accession>A0A511ZKG8</accession>
<dbReference type="Pfam" id="PF13769">
    <property type="entry name" value="Virulence_fact"/>
    <property type="match status" value="1"/>
</dbReference>
<dbReference type="Proteomes" id="UP000321558">
    <property type="component" value="Unassembled WGS sequence"/>
</dbReference>
<organism evidence="2 3">
    <name type="scientific">Oceanobacillus sojae</name>
    <dbReference type="NCBI Taxonomy" id="582851"/>
    <lineage>
        <taxon>Bacteria</taxon>
        <taxon>Bacillati</taxon>
        <taxon>Bacillota</taxon>
        <taxon>Bacilli</taxon>
        <taxon>Bacillales</taxon>
        <taxon>Bacillaceae</taxon>
        <taxon>Oceanobacillus</taxon>
    </lineage>
</organism>
<dbReference type="InterPro" id="IPR011989">
    <property type="entry name" value="ARM-like"/>
</dbReference>
<dbReference type="Pfam" id="PF08712">
    <property type="entry name" value="Nfu_N"/>
    <property type="match status" value="1"/>
</dbReference>
<evidence type="ECO:0000259" key="1">
    <source>
        <dbReference type="SMART" id="SM00932"/>
    </source>
</evidence>
<name>A0A511ZKG8_9BACI</name>
<dbReference type="EMBL" id="BJYM01000010">
    <property type="protein sequence ID" value="GEN87947.1"/>
    <property type="molecule type" value="Genomic_DNA"/>
</dbReference>
<dbReference type="InterPro" id="IPR004155">
    <property type="entry name" value="PBS_lyase_HEAT"/>
</dbReference>
<dbReference type="STRING" id="582851.GCA_900162665_03912"/>
<comment type="caution">
    <text evidence="2">The sequence shown here is derived from an EMBL/GenBank/DDBJ whole genome shotgun (WGS) entry which is preliminary data.</text>
</comment>
<keyword evidence="3" id="KW-1185">Reference proteome</keyword>
<dbReference type="InterPro" id="IPR016024">
    <property type="entry name" value="ARM-type_fold"/>
</dbReference>
<dbReference type="Gene3D" id="3.30.1370.70">
    <property type="entry name" value="Scaffold protein Nfu/NifU, N-terminal domain"/>
    <property type="match status" value="1"/>
</dbReference>
<reference evidence="2 3" key="1">
    <citation type="submission" date="2019-07" db="EMBL/GenBank/DDBJ databases">
        <title>Whole genome shotgun sequence of Oceanobacillus sojae NBRC 105379.</title>
        <authorList>
            <person name="Hosoyama A."/>
            <person name="Uohara A."/>
            <person name="Ohji S."/>
            <person name="Ichikawa N."/>
        </authorList>
    </citation>
    <scope>NUCLEOTIDE SEQUENCE [LARGE SCALE GENOMIC DNA]</scope>
    <source>
        <strain evidence="2 3">NBRC 105379</strain>
    </source>
</reference>
<dbReference type="Gene3D" id="1.25.10.10">
    <property type="entry name" value="Leucine-rich Repeat Variant"/>
    <property type="match status" value="1"/>
</dbReference>
<dbReference type="InterPro" id="IPR025989">
    <property type="entry name" value="Virulence_F_dom"/>
</dbReference>
<dbReference type="SMART" id="SM00932">
    <property type="entry name" value="Nfu_N"/>
    <property type="match status" value="1"/>
</dbReference>
<dbReference type="InterPro" id="IPR014824">
    <property type="entry name" value="Nfu/NifU_N"/>
</dbReference>
<dbReference type="RefSeq" id="WP_147210889.1">
    <property type="nucleotide sequence ID" value="NZ_BJYM01000010.1"/>
</dbReference>
<dbReference type="AlphaFoldDB" id="A0A511ZKG8"/>
<proteinExistence type="predicted"/>
<dbReference type="SMART" id="SM00567">
    <property type="entry name" value="EZ_HEAT"/>
    <property type="match status" value="4"/>
</dbReference>
<evidence type="ECO:0000313" key="3">
    <source>
        <dbReference type="Proteomes" id="UP000321558"/>
    </source>
</evidence>